<dbReference type="Proteomes" id="UP000041254">
    <property type="component" value="Unassembled WGS sequence"/>
</dbReference>
<organism evidence="2 3">
    <name type="scientific">Vitrella brassicaformis (strain CCMP3155)</name>
    <dbReference type="NCBI Taxonomy" id="1169540"/>
    <lineage>
        <taxon>Eukaryota</taxon>
        <taxon>Sar</taxon>
        <taxon>Alveolata</taxon>
        <taxon>Colpodellida</taxon>
        <taxon>Vitrellaceae</taxon>
        <taxon>Vitrella</taxon>
    </lineage>
</organism>
<accession>A0A0G4GNB7</accession>
<name>A0A0G4GNB7_VITBC</name>
<dbReference type="PANTHER" id="PTHR33050">
    <property type="entry name" value="REVERSE TRANSCRIPTASE DOMAIN-CONTAINING PROTEIN"/>
    <property type="match status" value="1"/>
</dbReference>
<feature type="compositionally biased region" description="Basic and acidic residues" evidence="1">
    <location>
        <begin position="420"/>
        <end position="431"/>
    </location>
</feature>
<dbReference type="InterPro" id="IPR052055">
    <property type="entry name" value="Hepadnavirus_pol/RT"/>
</dbReference>
<keyword evidence="3" id="KW-1185">Reference proteome</keyword>
<dbReference type="OMA" id="YDDHITH"/>
<evidence type="ECO:0000256" key="1">
    <source>
        <dbReference type="SAM" id="MobiDB-lite"/>
    </source>
</evidence>
<dbReference type="AlphaFoldDB" id="A0A0G4GNB7"/>
<protein>
    <submittedName>
        <fullName evidence="2">Uncharacterized protein</fullName>
    </submittedName>
</protein>
<dbReference type="OrthoDB" id="415616at2759"/>
<dbReference type="SUPFAM" id="SSF56672">
    <property type="entry name" value="DNA/RNA polymerases"/>
    <property type="match status" value="1"/>
</dbReference>
<dbReference type="InParanoid" id="A0A0G4GNB7"/>
<reference evidence="2 3" key="1">
    <citation type="submission" date="2014-11" db="EMBL/GenBank/DDBJ databases">
        <authorList>
            <person name="Zhu J."/>
            <person name="Qi W."/>
            <person name="Song R."/>
        </authorList>
    </citation>
    <scope>NUCLEOTIDE SEQUENCE [LARGE SCALE GENOMIC DNA]</scope>
</reference>
<evidence type="ECO:0000313" key="2">
    <source>
        <dbReference type="EMBL" id="CEM31699.1"/>
    </source>
</evidence>
<feature type="region of interest" description="Disordered" evidence="1">
    <location>
        <begin position="534"/>
        <end position="555"/>
    </location>
</feature>
<dbReference type="VEuPathDB" id="CryptoDB:Vbra_23278"/>
<feature type="region of interest" description="Disordered" evidence="1">
    <location>
        <begin position="403"/>
        <end position="431"/>
    </location>
</feature>
<sequence>MGNVVPRRAFDQQKVSLPSAAGCVELLGVLPASLRERYAAPSPFLLQPEFIARIGSEVRPQFVGVPRRQYLALVSRMVKNGMVDLRPEVRAVNGVFGVWKELGSSIRLIVDLRRGNAAFLPSPHVSLPNAADFCNLTLADGEVLVMGKMDLSNYYHQIRIPLWMSDYFGLPAVDVQSLDLQYMSTYWRSTASPLSTPDSHRRLWRRTLTMHESLWWAIGQRVEEPALRRRVDQRMGGARVAYDGEGFPVKEEKVEPASTMTTALGLVVDGDRGVVAANVGKVKRLVGATRAVLRRGRASGRMLQQLLGHWTWFMMARRPALAIFARCYEFCRKLDRKWSYLWPRVCGELVTACRLAPLLLTNIRAPLAATIMACGASEGGFGVAYAVAPLPAAQAAVDKTLAAPSPSPIDPSGASAVDHGPAEPRARRHDDEVPLERPLWRTLRWKVAARGRWRYDDHITHLEVRAAAICTRWWARARSRFHHRVLIAIDNQAVERAVGKGRSSPPKMLLQMRRIGAVALATDTYWISTWVPSEDNPADEPSRMRSIWATNPLPG</sequence>
<gene>
    <name evidence="2" type="ORF">Vbra_23278</name>
</gene>
<dbReference type="EMBL" id="CDMY01000736">
    <property type="protein sequence ID" value="CEM31699.1"/>
    <property type="molecule type" value="Genomic_DNA"/>
</dbReference>
<proteinExistence type="predicted"/>
<evidence type="ECO:0000313" key="3">
    <source>
        <dbReference type="Proteomes" id="UP000041254"/>
    </source>
</evidence>
<dbReference type="InterPro" id="IPR043502">
    <property type="entry name" value="DNA/RNA_pol_sf"/>
</dbReference>
<dbReference type="PANTHER" id="PTHR33050:SF7">
    <property type="entry name" value="RIBONUCLEASE H"/>
    <property type="match status" value="1"/>
</dbReference>